<reference evidence="10" key="2">
    <citation type="journal article" date="2021" name="Microbiome">
        <title>Successional dynamics and alternative stable states in a saline activated sludge microbial community over 9 years.</title>
        <authorList>
            <person name="Wang Y."/>
            <person name="Ye J."/>
            <person name="Ju F."/>
            <person name="Liu L."/>
            <person name="Boyd J.A."/>
            <person name="Deng Y."/>
            <person name="Parks D.H."/>
            <person name="Jiang X."/>
            <person name="Yin X."/>
            <person name="Woodcroft B.J."/>
            <person name="Tyson G.W."/>
            <person name="Hugenholtz P."/>
            <person name="Polz M.F."/>
            <person name="Zhang T."/>
        </authorList>
    </citation>
    <scope>NUCLEOTIDE SEQUENCE</scope>
    <source>
        <strain evidence="10">HKST-UBA13</strain>
    </source>
</reference>
<evidence type="ECO:0000256" key="7">
    <source>
        <dbReference type="SAM" id="Phobius"/>
    </source>
</evidence>
<dbReference type="AlphaFoldDB" id="A0A955I8W8"/>
<dbReference type="PROSITE" id="PS50893">
    <property type="entry name" value="ABC_TRANSPORTER_2"/>
    <property type="match status" value="1"/>
</dbReference>
<dbReference type="PROSITE" id="PS50929">
    <property type="entry name" value="ABC_TM1F"/>
    <property type="match status" value="1"/>
</dbReference>
<feature type="transmembrane region" description="Helical" evidence="7">
    <location>
        <begin position="151"/>
        <end position="171"/>
    </location>
</feature>
<dbReference type="InterPro" id="IPR017871">
    <property type="entry name" value="ABC_transporter-like_CS"/>
</dbReference>
<dbReference type="PANTHER" id="PTHR43394:SF1">
    <property type="entry name" value="ATP-BINDING CASSETTE SUB-FAMILY B MEMBER 10, MITOCHONDRIAL"/>
    <property type="match status" value="1"/>
</dbReference>
<dbReference type="PANTHER" id="PTHR43394">
    <property type="entry name" value="ATP-DEPENDENT PERMEASE MDL1, MITOCHONDRIAL"/>
    <property type="match status" value="1"/>
</dbReference>
<dbReference type="InterPro" id="IPR003593">
    <property type="entry name" value="AAA+_ATPase"/>
</dbReference>
<feature type="domain" description="ABC transporter" evidence="8">
    <location>
        <begin position="357"/>
        <end position="592"/>
    </location>
</feature>
<dbReference type="GO" id="GO:0016887">
    <property type="term" value="F:ATP hydrolysis activity"/>
    <property type="evidence" value="ECO:0007669"/>
    <property type="project" value="InterPro"/>
</dbReference>
<keyword evidence="5 7" id="KW-1133">Transmembrane helix</keyword>
<dbReference type="SUPFAM" id="SSF90123">
    <property type="entry name" value="ABC transporter transmembrane region"/>
    <property type="match status" value="1"/>
</dbReference>
<dbReference type="CDD" id="cd18547">
    <property type="entry name" value="ABC_6TM_Tm288_like"/>
    <property type="match status" value="1"/>
</dbReference>
<feature type="transmembrane region" description="Helical" evidence="7">
    <location>
        <begin position="75"/>
        <end position="94"/>
    </location>
</feature>
<evidence type="ECO:0000259" key="9">
    <source>
        <dbReference type="PROSITE" id="PS50929"/>
    </source>
</evidence>
<dbReference type="GO" id="GO:0005524">
    <property type="term" value="F:ATP binding"/>
    <property type="evidence" value="ECO:0007669"/>
    <property type="project" value="UniProtKB-KW"/>
</dbReference>
<dbReference type="InterPro" id="IPR027417">
    <property type="entry name" value="P-loop_NTPase"/>
</dbReference>
<dbReference type="Proteomes" id="UP000775877">
    <property type="component" value="Unassembled WGS sequence"/>
</dbReference>
<evidence type="ECO:0000256" key="5">
    <source>
        <dbReference type="ARBA" id="ARBA00022989"/>
    </source>
</evidence>
<dbReference type="InterPro" id="IPR039421">
    <property type="entry name" value="Type_1_exporter"/>
</dbReference>
<dbReference type="SUPFAM" id="SSF52540">
    <property type="entry name" value="P-loop containing nucleoside triphosphate hydrolases"/>
    <property type="match status" value="1"/>
</dbReference>
<gene>
    <name evidence="10" type="ORF">KC678_00945</name>
</gene>
<evidence type="ECO:0000256" key="3">
    <source>
        <dbReference type="ARBA" id="ARBA00022741"/>
    </source>
</evidence>
<proteinExistence type="predicted"/>
<comment type="subcellular location">
    <subcellularLocation>
        <location evidence="1">Cell membrane</location>
        <topology evidence="1">Multi-pass membrane protein</topology>
    </subcellularLocation>
</comment>
<dbReference type="GO" id="GO:0015421">
    <property type="term" value="F:ABC-type oligopeptide transporter activity"/>
    <property type="evidence" value="ECO:0007669"/>
    <property type="project" value="TreeGrafter"/>
</dbReference>
<keyword evidence="2 7" id="KW-0812">Transmembrane</keyword>
<feature type="domain" description="ABC transmembrane type-1" evidence="9">
    <location>
        <begin position="37"/>
        <end position="323"/>
    </location>
</feature>
<feature type="transmembrane region" description="Helical" evidence="7">
    <location>
        <begin position="262"/>
        <end position="283"/>
    </location>
</feature>
<organism evidence="10 11">
    <name type="scientific">Candidatus Dojkabacteria bacterium</name>
    <dbReference type="NCBI Taxonomy" id="2099670"/>
    <lineage>
        <taxon>Bacteria</taxon>
        <taxon>Candidatus Dojkabacteria</taxon>
    </lineage>
</organism>
<reference evidence="10" key="1">
    <citation type="submission" date="2020-04" db="EMBL/GenBank/DDBJ databases">
        <authorList>
            <person name="Zhang T."/>
        </authorList>
    </citation>
    <scope>NUCLEOTIDE SEQUENCE</scope>
    <source>
        <strain evidence="10">HKST-UBA13</strain>
    </source>
</reference>
<evidence type="ECO:0000259" key="8">
    <source>
        <dbReference type="PROSITE" id="PS50893"/>
    </source>
</evidence>
<dbReference type="GO" id="GO:0005886">
    <property type="term" value="C:plasma membrane"/>
    <property type="evidence" value="ECO:0007669"/>
    <property type="project" value="UniProtKB-SubCell"/>
</dbReference>
<dbReference type="SMART" id="SM00382">
    <property type="entry name" value="AAA"/>
    <property type="match status" value="1"/>
</dbReference>
<dbReference type="Gene3D" id="3.40.50.300">
    <property type="entry name" value="P-loop containing nucleotide triphosphate hydrolases"/>
    <property type="match status" value="1"/>
</dbReference>
<dbReference type="PROSITE" id="PS00211">
    <property type="entry name" value="ABC_TRANSPORTER_1"/>
    <property type="match status" value="1"/>
</dbReference>
<dbReference type="EMBL" id="JAGQLJ010000018">
    <property type="protein sequence ID" value="MCA9380812.1"/>
    <property type="molecule type" value="Genomic_DNA"/>
</dbReference>
<dbReference type="Pfam" id="PF00005">
    <property type="entry name" value="ABC_tran"/>
    <property type="match status" value="1"/>
</dbReference>
<evidence type="ECO:0000256" key="6">
    <source>
        <dbReference type="ARBA" id="ARBA00023136"/>
    </source>
</evidence>
<keyword evidence="6 7" id="KW-0472">Membrane</keyword>
<dbReference type="Gene3D" id="1.20.1560.10">
    <property type="entry name" value="ABC transporter type 1, transmembrane domain"/>
    <property type="match status" value="1"/>
</dbReference>
<dbReference type="Pfam" id="PF00664">
    <property type="entry name" value="ABC_membrane"/>
    <property type="match status" value="1"/>
</dbReference>
<evidence type="ECO:0000313" key="11">
    <source>
        <dbReference type="Proteomes" id="UP000775877"/>
    </source>
</evidence>
<feature type="transmembrane region" description="Helical" evidence="7">
    <location>
        <begin position="177"/>
        <end position="197"/>
    </location>
</feature>
<evidence type="ECO:0000256" key="2">
    <source>
        <dbReference type="ARBA" id="ARBA00022692"/>
    </source>
</evidence>
<feature type="transmembrane region" description="Helical" evidence="7">
    <location>
        <begin position="35"/>
        <end position="55"/>
    </location>
</feature>
<keyword evidence="3" id="KW-0547">Nucleotide-binding</keyword>
<protein>
    <submittedName>
        <fullName evidence="10">ABC transporter ATP-binding protein</fullName>
    </submittedName>
</protein>
<sequence length="592" mass="66153">MNYELTEENQKKTKLKLNKVLGLLYRQIKEHMGQMGVAFIYLLINSATVIIAPFIIGDVTNKYIPTADKSNLLKFVAVLAIIYILGSLFSYLQIRLMGSVGQKVIFNIRNSIFTKLQALPLQFFNQNKSGELISRINNDTEKMSQAFSETLLRFTGDIIVIAGIGIAMLILNLELGLIAIFTLLLMVSGTWFISGWIKERNENSLQKLGELSGEIQESLANFKVSVVFNRRDYFRDSFAKVNENNRVAATGATIANTILAPIYTMAGNFASGVILIFGIQILLIDKIQMGAAPEFGTLLTFILYSSSFFNPLKEMGELFSQLQVAIASWSRIYRLLDLRNNMEVIESAEELQDNLLMKFDNVSFGYDPEQLILHEVNLDLDAGKTYALVGPTGGGKSTTASLMVRLYDATEGRIFFKGRDVRSFKPDDLSSRIGFILQEPFLFSGTISENIKYGNSEIVNKSDEEIEDLLASMGLEGLVNRFQDGLQTKINPGAENISLGQRQLISFIRVILRQPDLLILDEATANVDTVTEQLLEEILNKLPKSTTKVVIAHRLNTIENADQIFFISGGRVEKPRDFSSTMDLINNSQGRS</sequence>
<name>A0A955I8W8_9BACT</name>
<evidence type="ECO:0000256" key="1">
    <source>
        <dbReference type="ARBA" id="ARBA00004651"/>
    </source>
</evidence>
<accession>A0A955I8W8</accession>
<evidence type="ECO:0000256" key="4">
    <source>
        <dbReference type="ARBA" id="ARBA00022840"/>
    </source>
</evidence>
<comment type="caution">
    <text evidence="10">The sequence shown here is derived from an EMBL/GenBank/DDBJ whole genome shotgun (WGS) entry which is preliminary data.</text>
</comment>
<dbReference type="InterPro" id="IPR036640">
    <property type="entry name" value="ABC1_TM_sf"/>
</dbReference>
<keyword evidence="4 10" id="KW-0067">ATP-binding</keyword>
<dbReference type="InterPro" id="IPR003439">
    <property type="entry name" value="ABC_transporter-like_ATP-bd"/>
</dbReference>
<dbReference type="InterPro" id="IPR011527">
    <property type="entry name" value="ABC1_TM_dom"/>
</dbReference>
<evidence type="ECO:0000313" key="10">
    <source>
        <dbReference type="EMBL" id="MCA9380812.1"/>
    </source>
</evidence>